<evidence type="ECO:0000256" key="1">
    <source>
        <dbReference type="SAM" id="MobiDB-lite"/>
    </source>
</evidence>
<feature type="region of interest" description="Disordered" evidence="1">
    <location>
        <begin position="1"/>
        <end position="88"/>
    </location>
</feature>
<name>A0AAV7QFW7_PLEWA</name>
<feature type="compositionally biased region" description="Basic and acidic residues" evidence="1">
    <location>
        <begin position="21"/>
        <end position="46"/>
    </location>
</feature>
<reference evidence="2" key="1">
    <citation type="journal article" date="2022" name="bioRxiv">
        <title>Sequencing and chromosome-scale assembly of the giantPleurodeles waltlgenome.</title>
        <authorList>
            <person name="Brown T."/>
            <person name="Elewa A."/>
            <person name="Iarovenko S."/>
            <person name="Subramanian E."/>
            <person name="Araus A.J."/>
            <person name="Petzold A."/>
            <person name="Susuki M."/>
            <person name="Suzuki K.-i.T."/>
            <person name="Hayashi T."/>
            <person name="Toyoda A."/>
            <person name="Oliveira C."/>
            <person name="Osipova E."/>
            <person name="Leigh N.D."/>
            <person name="Simon A."/>
            <person name="Yun M.H."/>
        </authorList>
    </citation>
    <scope>NUCLEOTIDE SEQUENCE</scope>
    <source>
        <strain evidence="2">20211129_DDA</strain>
        <tissue evidence="2">Liver</tissue>
    </source>
</reference>
<sequence length="131" mass="14612">MELKRKDGLKRSTAVLEEGEEDRHRKEERGVPHEEPHKGEPPREIGADNGDTEGPEAPRREDTPSTVRNPRSNASHIPGGTWLSQVGENPVEVTGLPTQRKAISFDKLGEHNTTEYNTETQVALRSELVDL</sequence>
<feature type="compositionally biased region" description="Basic and acidic residues" evidence="1">
    <location>
        <begin position="1"/>
        <end position="10"/>
    </location>
</feature>
<gene>
    <name evidence="2" type="ORF">NDU88_004446</name>
</gene>
<dbReference type="AlphaFoldDB" id="A0AAV7QFW7"/>
<evidence type="ECO:0000313" key="2">
    <source>
        <dbReference type="EMBL" id="KAJ1138055.1"/>
    </source>
</evidence>
<accession>A0AAV7QFW7</accession>
<comment type="caution">
    <text evidence="2">The sequence shown here is derived from an EMBL/GenBank/DDBJ whole genome shotgun (WGS) entry which is preliminary data.</text>
</comment>
<protein>
    <submittedName>
        <fullName evidence="2">Uncharacterized protein</fullName>
    </submittedName>
</protein>
<organism evidence="2 3">
    <name type="scientific">Pleurodeles waltl</name>
    <name type="common">Iberian ribbed newt</name>
    <dbReference type="NCBI Taxonomy" id="8319"/>
    <lineage>
        <taxon>Eukaryota</taxon>
        <taxon>Metazoa</taxon>
        <taxon>Chordata</taxon>
        <taxon>Craniata</taxon>
        <taxon>Vertebrata</taxon>
        <taxon>Euteleostomi</taxon>
        <taxon>Amphibia</taxon>
        <taxon>Batrachia</taxon>
        <taxon>Caudata</taxon>
        <taxon>Salamandroidea</taxon>
        <taxon>Salamandridae</taxon>
        <taxon>Pleurodelinae</taxon>
        <taxon>Pleurodeles</taxon>
    </lineage>
</organism>
<evidence type="ECO:0000313" key="3">
    <source>
        <dbReference type="Proteomes" id="UP001066276"/>
    </source>
</evidence>
<feature type="compositionally biased region" description="Polar residues" evidence="1">
    <location>
        <begin position="64"/>
        <end position="75"/>
    </location>
</feature>
<proteinExistence type="predicted"/>
<dbReference type="EMBL" id="JANPWB010000010">
    <property type="protein sequence ID" value="KAJ1138055.1"/>
    <property type="molecule type" value="Genomic_DNA"/>
</dbReference>
<keyword evidence="3" id="KW-1185">Reference proteome</keyword>
<dbReference type="Proteomes" id="UP001066276">
    <property type="component" value="Chromosome 6"/>
</dbReference>